<dbReference type="Pfam" id="PF00196">
    <property type="entry name" value="GerE"/>
    <property type="match status" value="1"/>
</dbReference>
<keyword evidence="3" id="KW-0804">Transcription</keyword>
<keyword evidence="6" id="KW-1185">Reference proteome</keyword>
<dbReference type="RefSeq" id="WP_168448633.1">
    <property type="nucleotide sequence ID" value="NZ_JAAWWK010000001.1"/>
</dbReference>
<keyword evidence="1" id="KW-0805">Transcription regulation</keyword>
<dbReference type="PROSITE" id="PS00622">
    <property type="entry name" value="HTH_LUXR_1"/>
    <property type="match status" value="1"/>
</dbReference>
<evidence type="ECO:0000313" key="5">
    <source>
        <dbReference type="EMBL" id="NKI16095.1"/>
    </source>
</evidence>
<organism evidence="5 6">
    <name type="scientific">Spongiibacter thalassae</name>
    <dbReference type="NCBI Taxonomy" id="2721624"/>
    <lineage>
        <taxon>Bacteria</taxon>
        <taxon>Pseudomonadati</taxon>
        <taxon>Pseudomonadota</taxon>
        <taxon>Gammaproteobacteria</taxon>
        <taxon>Cellvibrionales</taxon>
        <taxon>Spongiibacteraceae</taxon>
        <taxon>Spongiibacter</taxon>
    </lineage>
</organism>
<sequence>MYQLTADQHLSAQEIMARSGANNFCLFLFSAHPERAGVRFICNYGMSRPVAQGYTRSLWRQDPFLHCQRWPTDKPTPLLLERGQLETKNDPHSAYWHFINGVGYRDIIAAIHPFSADTFLVGGLMRQEGDGPCRRIVSDDTLDAMNTFTAAAANAIMANWLSPLICTTPEKDNGDRPPALTPREQQVVNALARGYSNKQIAAQLSLSEYTIENHFKRLFKKFGVNNRTALLSATGVIAL</sequence>
<dbReference type="CDD" id="cd06170">
    <property type="entry name" value="LuxR_C_like"/>
    <property type="match status" value="1"/>
</dbReference>
<name>A0ABX1GAV3_9GAMM</name>
<keyword evidence="2" id="KW-0238">DNA-binding</keyword>
<dbReference type="PROSITE" id="PS50043">
    <property type="entry name" value="HTH_LUXR_2"/>
    <property type="match status" value="1"/>
</dbReference>
<reference evidence="5 6" key="1">
    <citation type="submission" date="2020-04" db="EMBL/GenBank/DDBJ databases">
        <authorList>
            <person name="Yoon J."/>
        </authorList>
    </citation>
    <scope>NUCLEOTIDE SEQUENCE [LARGE SCALE GENOMIC DNA]</scope>
    <source>
        <strain evidence="5 6">KMU-166</strain>
    </source>
</reference>
<dbReference type="PANTHER" id="PTHR44688">
    <property type="entry name" value="DNA-BINDING TRANSCRIPTIONAL ACTIVATOR DEVR_DOSR"/>
    <property type="match status" value="1"/>
</dbReference>
<dbReference type="SUPFAM" id="SSF46894">
    <property type="entry name" value="C-terminal effector domain of the bipartite response regulators"/>
    <property type="match status" value="1"/>
</dbReference>
<dbReference type="InterPro" id="IPR016032">
    <property type="entry name" value="Sig_transdc_resp-reg_C-effctor"/>
</dbReference>
<accession>A0ABX1GAV3</accession>
<proteinExistence type="predicted"/>
<dbReference type="SMART" id="SM00421">
    <property type="entry name" value="HTH_LUXR"/>
    <property type="match status" value="1"/>
</dbReference>
<dbReference type="Gene3D" id="1.10.10.10">
    <property type="entry name" value="Winged helix-like DNA-binding domain superfamily/Winged helix DNA-binding domain"/>
    <property type="match status" value="1"/>
</dbReference>
<dbReference type="PRINTS" id="PR00038">
    <property type="entry name" value="HTHLUXR"/>
</dbReference>
<dbReference type="InterPro" id="IPR036388">
    <property type="entry name" value="WH-like_DNA-bd_sf"/>
</dbReference>
<protein>
    <submittedName>
        <fullName evidence="5">Helix-turn-helix transcriptional regulator</fullName>
    </submittedName>
</protein>
<evidence type="ECO:0000256" key="3">
    <source>
        <dbReference type="ARBA" id="ARBA00023163"/>
    </source>
</evidence>
<comment type="caution">
    <text evidence="5">The sequence shown here is derived from an EMBL/GenBank/DDBJ whole genome shotgun (WGS) entry which is preliminary data.</text>
</comment>
<dbReference type="EMBL" id="JAAWWK010000001">
    <property type="protein sequence ID" value="NKI16095.1"/>
    <property type="molecule type" value="Genomic_DNA"/>
</dbReference>
<dbReference type="PANTHER" id="PTHR44688:SF16">
    <property type="entry name" value="DNA-BINDING TRANSCRIPTIONAL ACTIVATOR DEVR_DOSR"/>
    <property type="match status" value="1"/>
</dbReference>
<gene>
    <name evidence="5" type="ORF">HCU74_01555</name>
</gene>
<dbReference type="Proteomes" id="UP000765845">
    <property type="component" value="Unassembled WGS sequence"/>
</dbReference>
<feature type="domain" description="HTH luxR-type" evidence="4">
    <location>
        <begin position="173"/>
        <end position="238"/>
    </location>
</feature>
<evidence type="ECO:0000313" key="6">
    <source>
        <dbReference type="Proteomes" id="UP000765845"/>
    </source>
</evidence>
<dbReference type="InterPro" id="IPR000792">
    <property type="entry name" value="Tscrpt_reg_LuxR_C"/>
</dbReference>
<evidence type="ECO:0000256" key="1">
    <source>
        <dbReference type="ARBA" id="ARBA00023015"/>
    </source>
</evidence>
<evidence type="ECO:0000256" key="2">
    <source>
        <dbReference type="ARBA" id="ARBA00023125"/>
    </source>
</evidence>
<evidence type="ECO:0000259" key="4">
    <source>
        <dbReference type="PROSITE" id="PS50043"/>
    </source>
</evidence>